<dbReference type="InterPro" id="IPR036420">
    <property type="entry name" value="BRCT_dom_sf"/>
</dbReference>
<dbReference type="AlphaFoldDB" id="A0A9P5WXQ8"/>
<feature type="domain" description="BRCT" evidence="1">
    <location>
        <begin position="71"/>
        <end position="146"/>
    </location>
</feature>
<protein>
    <submittedName>
        <fullName evidence="2">BRCT domain-containing protein</fullName>
    </submittedName>
</protein>
<dbReference type="PANTHER" id="PTHR47667">
    <property type="entry name" value="REGULATOR OF TY1 TRANSPOSITION PROTEIN 107"/>
    <property type="match status" value="1"/>
</dbReference>
<dbReference type="InterPro" id="IPR053036">
    <property type="entry name" value="CellCycle_DNARepair_Reg"/>
</dbReference>
<dbReference type="OrthoDB" id="342264at2759"/>
<dbReference type="Pfam" id="PF12738">
    <property type="entry name" value="PTCB-BRCT"/>
    <property type="match status" value="1"/>
</dbReference>
<sequence length="192" mass="22146">MEKEKRRDKQQARAIVECDVLVTRWRNGRAYGNAFRLHRTIGTLAWLYYVQSTGLTPRPVDQLLHYPIPRRQIDNFNAHEITVTNYTGEAREYIKRLITAMGATFTPSMTGRNTVLIAAYIHGIKAEKARAWSIPVVNHTWLEDCFIQWRHLTPATEKYIIFPEGVDFSKLLGERGVGVRGIELCDDEEAKE</sequence>
<evidence type="ECO:0000259" key="1">
    <source>
        <dbReference type="PROSITE" id="PS50172"/>
    </source>
</evidence>
<gene>
    <name evidence="2" type="ORF">P691DRAFT_779931</name>
</gene>
<proteinExistence type="predicted"/>
<dbReference type="GO" id="GO:0005634">
    <property type="term" value="C:nucleus"/>
    <property type="evidence" value="ECO:0007669"/>
    <property type="project" value="TreeGrafter"/>
</dbReference>
<dbReference type="SMART" id="SM00292">
    <property type="entry name" value="BRCT"/>
    <property type="match status" value="1"/>
</dbReference>
<feature type="non-terminal residue" evidence="2">
    <location>
        <position position="192"/>
    </location>
</feature>
<dbReference type="GO" id="GO:1990683">
    <property type="term" value="P:DNA double-strand break attachment to nuclear envelope"/>
    <property type="evidence" value="ECO:0007669"/>
    <property type="project" value="TreeGrafter"/>
</dbReference>
<dbReference type="PANTHER" id="PTHR47667:SF1">
    <property type="entry name" value="REGULATOR OF TY1 TRANSPOSITION PROTEIN 107"/>
    <property type="match status" value="1"/>
</dbReference>
<comment type="caution">
    <text evidence="2">The sequence shown here is derived from an EMBL/GenBank/DDBJ whole genome shotgun (WGS) entry which is preliminary data.</text>
</comment>
<dbReference type="Gene3D" id="3.40.50.10190">
    <property type="entry name" value="BRCT domain"/>
    <property type="match status" value="1"/>
</dbReference>
<evidence type="ECO:0000313" key="2">
    <source>
        <dbReference type="EMBL" id="KAF9441018.1"/>
    </source>
</evidence>
<evidence type="ECO:0000313" key="3">
    <source>
        <dbReference type="Proteomes" id="UP000807342"/>
    </source>
</evidence>
<dbReference type="EMBL" id="MU152112">
    <property type="protein sequence ID" value="KAF9441018.1"/>
    <property type="molecule type" value="Genomic_DNA"/>
</dbReference>
<dbReference type="Proteomes" id="UP000807342">
    <property type="component" value="Unassembled WGS sequence"/>
</dbReference>
<dbReference type="GO" id="GO:0006302">
    <property type="term" value="P:double-strand break repair"/>
    <property type="evidence" value="ECO:0007669"/>
    <property type="project" value="TreeGrafter"/>
</dbReference>
<accession>A0A9P5WXQ8</accession>
<dbReference type="InterPro" id="IPR001357">
    <property type="entry name" value="BRCT_dom"/>
</dbReference>
<reference evidence="2" key="1">
    <citation type="submission" date="2020-11" db="EMBL/GenBank/DDBJ databases">
        <authorList>
            <consortium name="DOE Joint Genome Institute"/>
            <person name="Ahrendt S."/>
            <person name="Riley R."/>
            <person name="Andreopoulos W."/>
            <person name="Labutti K."/>
            <person name="Pangilinan J."/>
            <person name="Ruiz-Duenas F.J."/>
            <person name="Barrasa J.M."/>
            <person name="Sanchez-Garcia M."/>
            <person name="Camarero S."/>
            <person name="Miyauchi S."/>
            <person name="Serrano A."/>
            <person name="Linde D."/>
            <person name="Babiker R."/>
            <person name="Drula E."/>
            <person name="Ayuso-Fernandez I."/>
            <person name="Pacheco R."/>
            <person name="Padilla G."/>
            <person name="Ferreira P."/>
            <person name="Barriuso J."/>
            <person name="Kellner H."/>
            <person name="Castanera R."/>
            <person name="Alfaro M."/>
            <person name="Ramirez L."/>
            <person name="Pisabarro A.G."/>
            <person name="Kuo A."/>
            <person name="Tritt A."/>
            <person name="Lipzen A."/>
            <person name="He G."/>
            <person name="Yan M."/>
            <person name="Ng V."/>
            <person name="Cullen D."/>
            <person name="Martin F."/>
            <person name="Rosso M.-N."/>
            <person name="Henrissat B."/>
            <person name="Hibbett D."/>
            <person name="Martinez A.T."/>
            <person name="Grigoriev I.V."/>
        </authorList>
    </citation>
    <scope>NUCLEOTIDE SEQUENCE</scope>
    <source>
        <strain evidence="2">MF-IS2</strain>
    </source>
</reference>
<keyword evidence="3" id="KW-1185">Reference proteome</keyword>
<dbReference type="SUPFAM" id="SSF52113">
    <property type="entry name" value="BRCT domain"/>
    <property type="match status" value="1"/>
</dbReference>
<dbReference type="PROSITE" id="PS50172">
    <property type="entry name" value="BRCT"/>
    <property type="match status" value="1"/>
</dbReference>
<organism evidence="2 3">
    <name type="scientific">Macrolepiota fuliginosa MF-IS2</name>
    <dbReference type="NCBI Taxonomy" id="1400762"/>
    <lineage>
        <taxon>Eukaryota</taxon>
        <taxon>Fungi</taxon>
        <taxon>Dikarya</taxon>
        <taxon>Basidiomycota</taxon>
        <taxon>Agaricomycotina</taxon>
        <taxon>Agaricomycetes</taxon>
        <taxon>Agaricomycetidae</taxon>
        <taxon>Agaricales</taxon>
        <taxon>Agaricineae</taxon>
        <taxon>Agaricaceae</taxon>
        <taxon>Macrolepiota</taxon>
    </lineage>
</organism>
<dbReference type="GO" id="GO:0035361">
    <property type="term" value="C:Cul8-RING ubiquitin ligase complex"/>
    <property type="evidence" value="ECO:0007669"/>
    <property type="project" value="TreeGrafter"/>
</dbReference>
<name>A0A9P5WXQ8_9AGAR</name>